<dbReference type="Pfam" id="PF01614">
    <property type="entry name" value="IclR_C"/>
    <property type="match status" value="1"/>
</dbReference>
<keyword evidence="3" id="KW-0804">Transcription</keyword>
<keyword evidence="7" id="KW-1185">Reference proteome</keyword>
<dbReference type="GO" id="GO:0045892">
    <property type="term" value="P:negative regulation of DNA-templated transcription"/>
    <property type="evidence" value="ECO:0007669"/>
    <property type="project" value="TreeGrafter"/>
</dbReference>
<sequence length="257" mass="27796">MNNTLVKGMALLEALARSEQALGITALASQLGIGKSNVHRLLQALVELGYVRHDPASGRYAASIRLWELGSTVLANLDLRRLAEAPMRRLLEQTRENVHLSLLDGDDVVYVHKLDSPQPVRTFSSIGGRAPAYAAATGKAILAWQNEAQLESLSRRLARHSPTTIVDPEDFLREMAWIRNHGYAVSNGEWREGVRGLAAPVREPRGGVIAAIGISGPTERLRAALVRTLAPAVIAAADEVSAQLEREGVSGTRTQGH</sequence>
<dbReference type="PROSITE" id="PS51077">
    <property type="entry name" value="HTH_ICLR"/>
    <property type="match status" value="1"/>
</dbReference>
<dbReference type="InterPro" id="IPR029016">
    <property type="entry name" value="GAF-like_dom_sf"/>
</dbReference>
<dbReference type="Pfam" id="PF09339">
    <property type="entry name" value="HTH_IclR"/>
    <property type="match status" value="1"/>
</dbReference>
<proteinExistence type="predicted"/>
<dbReference type="SMART" id="SM00346">
    <property type="entry name" value="HTH_ICLR"/>
    <property type="match status" value="1"/>
</dbReference>
<dbReference type="AlphaFoldDB" id="A0A5C8NU99"/>
<feature type="domain" description="IclR-ED" evidence="5">
    <location>
        <begin position="65"/>
        <end position="246"/>
    </location>
</feature>
<dbReference type="InterPro" id="IPR036390">
    <property type="entry name" value="WH_DNA-bd_sf"/>
</dbReference>
<evidence type="ECO:0000256" key="1">
    <source>
        <dbReference type="ARBA" id="ARBA00023015"/>
    </source>
</evidence>
<name>A0A5C8NU99_9BURK</name>
<gene>
    <name evidence="6" type="ORF">FHP08_13420</name>
</gene>
<evidence type="ECO:0000256" key="2">
    <source>
        <dbReference type="ARBA" id="ARBA00023125"/>
    </source>
</evidence>
<evidence type="ECO:0000259" key="4">
    <source>
        <dbReference type="PROSITE" id="PS51077"/>
    </source>
</evidence>
<dbReference type="EMBL" id="VDUY01000005">
    <property type="protein sequence ID" value="TXL64736.1"/>
    <property type="molecule type" value="Genomic_DNA"/>
</dbReference>
<dbReference type="PANTHER" id="PTHR30136:SF24">
    <property type="entry name" value="HTH-TYPE TRANSCRIPTIONAL REPRESSOR ALLR"/>
    <property type="match status" value="1"/>
</dbReference>
<feature type="domain" description="HTH iclR-type" evidence="4">
    <location>
        <begin position="2"/>
        <end position="64"/>
    </location>
</feature>
<dbReference type="InterPro" id="IPR050707">
    <property type="entry name" value="HTH_MetabolicPath_Reg"/>
</dbReference>
<dbReference type="InterPro" id="IPR005471">
    <property type="entry name" value="Tscrpt_reg_IclR_N"/>
</dbReference>
<dbReference type="GO" id="GO:0003677">
    <property type="term" value="F:DNA binding"/>
    <property type="evidence" value="ECO:0007669"/>
    <property type="project" value="UniProtKB-KW"/>
</dbReference>
<comment type="caution">
    <text evidence="6">The sequence shown here is derived from an EMBL/GenBank/DDBJ whole genome shotgun (WGS) entry which is preliminary data.</text>
</comment>
<protein>
    <submittedName>
        <fullName evidence="6">IclR family transcriptional regulator</fullName>
    </submittedName>
</protein>
<dbReference type="PANTHER" id="PTHR30136">
    <property type="entry name" value="HELIX-TURN-HELIX TRANSCRIPTIONAL REGULATOR, ICLR FAMILY"/>
    <property type="match status" value="1"/>
</dbReference>
<organism evidence="6 7">
    <name type="scientific">Zeimonas arvi</name>
    <dbReference type="NCBI Taxonomy" id="2498847"/>
    <lineage>
        <taxon>Bacteria</taxon>
        <taxon>Pseudomonadati</taxon>
        <taxon>Pseudomonadota</taxon>
        <taxon>Betaproteobacteria</taxon>
        <taxon>Burkholderiales</taxon>
        <taxon>Burkholderiaceae</taxon>
        <taxon>Zeimonas</taxon>
    </lineage>
</organism>
<evidence type="ECO:0000256" key="3">
    <source>
        <dbReference type="ARBA" id="ARBA00023163"/>
    </source>
</evidence>
<dbReference type="OrthoDB" id="9000968at2"/>
<keyword evidence="2" id="KW-0238">DNA-binding</keyword>
<dbReference type="RefSeq" id="WP_147704985.1">
    <property type="nucleotide sequence ID" value="NZ_VDUY01000005.1"/>
</dbReference>
<evidence type="ECO:0000313" key="7">
    <source>
        <dbReference type="Proteomes" id="UP000321548"/>
    </source>
</evidence>
<dbReference type="Proteomes" id="UP000321548">
    <property type="component" value="Unassembled WGS sequence"/>
</dbReference>
<dbReference type="InterPro" id="IPR036388">
    <property type="entry name" value="WH-like_DNA-bd_sf"/>
</dbReference>
<evidence type="ECO:0000313" key="6">
    <source>
        <dbReference type="EMBL" id="TXL64736.1"/>
    </source>
</evidence>
<dbReference type="PROSITE" id="PS51078">
    <property type="entry name" value="ICLR_ED"/>
    <property type="match status" value="1"/>
</dbReference>
<dbReference type="Gene3D" id="1.10.10.10">
    <property type="entry name" value="Winged helix-like DNA-binding domain superfamily/Winged helix DNA-binding domain"/>
    <property type="match status" value="1"/>
</dbReference>
<dbReference type="SUPFAM" id="SSF46785">
    <property type="entry name" value="Winged helix' DNA-binding domain"/>
    <property type="match status" value="1"/>
</dbReference>
<dbReference type="Gene3D" id="3.30.450.40">
    <property type="match status" value="1"/>
</dbReference>
<dbReference type="InterPro" id="IPR014757">
    <property type="entry name" value="Tscrpt_reg_IclR_C"/>
</dbReference>
<reference evidence="6 7" key="1">
    <citation type="submission" date="2019-06" db="EMBL/GenBank/DDBJ databases">
        <title>Quisquiliibacterium sp. nov., isolated from a maize field.</title>
        <authorList>
            <person name="Lin S.-Y."/>
            <person name="Tsai C.-F."/>
            <person name="Young C.-C."/>
        </authorList>
    </citation>
    <scope>NUCLEOTIDE SEQUENCE [LARGE SCALE GENOMIC DNA]</scope>
    <source>
        <strain evidence="6 7">CC-CFT501</strain>
    </source>
</reference>
<keyword evidence="1" id="KW-0805">Transcription regulation</keyword>
<dbReference type="FunFam" id="1.10.10.10:FF:000056">
    <property type="entry name" value="IclR family transcriptional regulator"/>
    <property type="match status" value="1"/>
</dbReference>
<dbReference type="SUPFAM" id="SSF55781">
    <property type="entry name" value="GAF domain-like"/>
    <property type="match status" value="1"/>
</dbReference>
<evidence type="ECO:0000259" key="5">
    <source>
        <dbReference type="PROSITE" id="PS51078"/>
    </source>
</evidence>
<dbReference type="GO" id="GO:0003700">
    <property type="term" value="F:DNA-binding transcription factor activity"/>
    <property type="evidence" value="ECO:0007669"/>
    <property type="project" value="TreeGrafter"/>
</dbReference>
<accession>A0A5C8NU99</accession>